<dbReference type="PANTHER" id="PTHR43236">
    <property type="entry name" value="ANTITOXIN HIGA1"/>
    <property type="match status" value="1"/>
</dbReference>
<evidence type="ECO:0000313" key="3">
    <source>
        <dbReference type="EMBL" id="GAA1970088.1"/>
    </source>
</evidence>
<organism evidence="3 4">
    <name type="scientific">Nocardioides panacihumi</name>
    <dbReference type="NCBI Taxonomy" id="400774"/>
    <lineage>
        <taxon>Bacteria</taxon>
        <taxon>Bacillati</taxon>
        <taxon>Actinomycetota</taxon>
        <taxon>Actinomycetes</taxon>
        <taxon>Propionibacteriales</taxon>
        <taxon>Nocardioidaceae</taxon>
        <taxon>Nocardioides</taxon>
    </lineage>
</organism>
<proteinExistence type="inferred from homology"/>
<dbReference type="InterPro" id="IPR010982">
    <property type="entry name" value="Lambda_DNA-bd_dom_sf"/>
</dbReference>
<comment type="similarity">
    <text evidence="1">Belongs to the short-chain fatty acyl-CoA assimilation regulator (ScfR) family.</text>
</comment>
<sequence length="368" mass="40055">MKLEVRPPAAGTDFDGTRLTVARRLRAKTKAALAREVGVTPTAIGQFEKGKAYPTQPVLNKLCLNLGLPREFFGAGRPLTLLPANDAHFRSLRSTSASSREQALAYGEVCLEVVDLISNYIDLPPVRLPDVQLSDDVTDSEIEEAAAATRDLWELGNGPIASVVQSIEANGIIALRLPPTTDRAVDAFSTYASDRPLVFLSPTKNDRARSRFDAAHELGHLVLHPDTEPGSKLVENQAHRFASELLMPRHEILGQLPRRIDWPRLHELKRHWGVSLRALVFRSHALGVISEASYRRANQQLSLWGLPEPGDLGPAESPQLLGLARDLLADNGVDFQALLAAARIDNDITADVIAAGSAPRLKLNLSAG</sequence>
<evidence type="ECO:0000313" key="4">
    <source>
        <dbReference type="Proteomes" id="UP001500571"/>
    </source>
</evidence>
<reference evidence="3 4" key="1">
    <citation type="journal article" date="2019" name="Int. J. Syst. Evol. Microbiol.">
        <title>The Global Catalogue of Microorganisms (GCM) 10K type strain sequencing project: providing services to taxonomists for standard genome sequencing and annotation.</title>
        <authorList>
            <consortium name="The Broad Institute Genomics Platform"/>
            <consortium name="The Broad Institute Genome Sequencing Center for Infectious Disease"/>
            <person name="Wu L."/>
            <person name="Ma J."/>
        </authorList>
    </citation>
    <scope>NUCLEOTIDE SEQUENCE [LARGE SCALE GENOMIC DNA]</scope>
    <source>
        <strain evidence="3 4">JCM 15309</strain>
    </source>
</reference>
<keyword evidence="4" id="KW-1185">Reference proteome</keyword>
<name>A0ABN2RJL1_9ACTN</name>
<dbReference type="Gene3D" id="1.10.10.2910">
    <property type="match status" value="1"/>
</dbReference>
<dbReference type="PANTHER" id="PTHR43236:SF1">
    <property type="entry name" value="BLL7220 PROTEIN"/>
    <property type="match status" value="1"/>
</dbReference>
<dbReference type="Gene3D" id="1.10.260.40">
    <property type="entry name" value="lambda repressor-like DNA-binding domains"/>
    <property type="match status" value="1"/>
</dbReference>
<dbReference type="SUPFAM" id="SSF47413">
    <property type="entry name" value="lambda repressor-like DNA-binding domains"/>
    <property type="match status" value="1"/>
</dbReference>
<accession>A0ABN2RJL1</accession>
<protein>
    <submittedName>
        <fullName evidence="3">XRE family transcriptional regulator</fullName>
    </submittedName>
</protein>
<dbReference type="SMART" id="SM00530">
    <property type="entry name" value="HTH_XRE"/>
    <property type="match status" value="1"/>
</dbReference>
<dbReference type="InterPro" id="IPR001387">
    <property type="entry name" value="Cro/C1-type_HTH"/>
</dbReference>
<dbReference type="Proteomes" id="UP001500571">
    <property type="component" value="Unassembled WGS sequence"/>
</dbReference>
<dbReference type="Pfam" id="PF06114">
    <property type="entry name" value="Peptidase_M78"/>
    <property type="match status" value="1"/>
</dbReference>
<comment type="caution">
    <text evidence="3">The sequence shown here is derived from an EMBL/GenBank/DDBJ whole genome shotgun (WGS) entry which is preliminary data.</text>
</comment>
<dbReference type="CDD" id="cd00093">
    <property type="entry name" value="HTH_XRE"/>
    <property type="match status" value="1"/>
</dbReference>
<dbReference type="PROSITE" id="PS50943">
    <property type="entry name" value="HTH_CROC1"/>
    <property type="match status" value="1"/>
</dbReference>
<dbReference type="InterPro" id="IPR010359">
    <property type="entry name" value="IrrE_HExxH"/>
</dbReference>
<dbReference type="InterPro" id="IPR052345">
    <property type="entry name" value="Rad_response_metalloprotease"/>
</dbReference>
<dbReference type="Pfam" id="PF01381">
    <property type="entry name" value="HTH_3"/>
    <property type="match status" value="1"/>
</dbReference>
<gene>
    <name evidence="3" type="ORF">GCM10009798_33500</name>
</gene>
<evidence type="ECO:0000256" key="1">
    <source>
        <dbReference type="ARBA" id="ARBA00007227"/>
    </source>
</evidence>
<dbReference type="RefSeq" id="WP_344046758.1">
    <property type="nucleotide sequence ID" value="NZ_BAAAPB010000004.1"/>
</dbReference>
<feature type="domain" description="HTH cro/C1-type" evidence="2">
    <location>
        <begin position="19"/>
        <end position="73"/>
    </location>
</feature>
<dbReference type="EMBL" id="BAAAPB010000004">
    <property type="protein sequence ID" value="GAA1970088.1"/>
    <property type="molecule type" value="Genomic_DNA"/>
</dbReference>
<evidence type="ECO:0000259" key="2">
    <source>
        <dbReference type="PROSITE" id="PS50943"/>
    </source>
</evidence>